<dbReference type="EMBL" id="GBRH01205040">
    <property type="protein sequence ID" value="JAD92855.1"/>
    <property type="molecule type" value="Transcribed_RNA"/>
</dbReference>
<evidence type="ECO:0000313" key="1">
    <source>
        <dbReference type="EMBL" id="JAD92855.1"/>
    </source>
</evidence>
<proteinExistence type="predicted"/>
<sequence>MVEHTPVDTSSRSHLLSTPLYNFRRSLCIPEKSVVNADAAVDGPPVVVVLTGPIGSHLATPAVTAVAPTYVTSIVGIPSSALAMAGERRLEPGRCSRRRHGQAQLRPDIVYQVVRRVCTSGGGARWQPVRHTQLWQTSLASCTGAPPHRIPTPHLAPPSSCTGPTAMRPRSRAVVSLRLHEIFLLVLRLLVKALKILVTTESVSLSRSCSSSSPPTLPRPGRSRLYWKGSSGAALIWKGRRWEIDVC</sequence>
<reference evidence="1" key="1">
    <citation type="submission" date="2014-09" db="EMBL/GenBank/DDBJ databases">
        <authorList>
            <person name="Magalhaes I.L.F."/>
            <person name="Oliveira U."/>
            <person name="Santos F.R."/>
            <person name="Vidigal T.H.D.A."/>
            <person name="Brescovit A.D."/>
            <person name="Santos A.J."/>
        </authorList>
    </citation>
    <scope>NUCLEOTIDE SEQUENCE</scope>
    <source>
        <tissue evidence="1">Shoot tissue taken approximately 20 cm above the soil surface</tissue>
    </source>
</reference>
<name>A0A0A9E4N0_ARUDO</name>
<protein>
    <submittedName>
        <fullName evidence="1">Uncharacterized protein</fullName>
    </submittedName>
</protein>
<reference evidence="1" key="2">
    <citation type="journal article" date="2015" name="Data Brief">
        <title>Shoot transcriptome of the giant reed, Arundo donax.</title>
        <authorList>
            <person name="Barrero R.A."/>
            <person name="Guerrero F.D."/>
            <person name="Moolhuijzen P."/>
            <person name="Goolsby J.A."/>
            <person name="Tidwell J."/>
            <person name="Bellgard S.E."/>
            <person name="Bellgard M.I."/>
        </authorList>
    </citation>
    <scope>NUCLEOTIDE SEQUENCE</scope>
    <source>
        <tissue evidence="1">Shoot tissue taken approximately 20 cm above the soil surface</tissue>
    </source>
</reference>
<dbReference type="AlphaFoldDB" id="A0A0A9E4N0"/>
<accession>A0A0A9E4N0</accession>
<organism evidence="1">
    <name type="scientific">Arundo donax</name>
    <name type="common">Giant reed</name>
    <name type="synonym">Donax arundinaceus</name>
    <dbReference type="NCBI Taxonomy" id="35708"/>
    <lineage>
        <taxon>Eukaryota</taxon>
        <taxon>Viridiplantae</taxon>
        <taxon>Streptophyta</taxon>
        <taxon>Embryophyta</taxon>
        <taxon>Tracheophyta</taxon>
        <taxon>Spermatophyta</taxon>
        <taxon>Magnoliopsida</taxon>
        <taxon>Liliopsida</taxon>
        <taxon>Poales</taxon>
        <taxon>Poaceae</taxon>
        <taxon>PACMAD clade</taxon>
        <taxon>Arundinoideae</taxon>
        <taxon>Arundineae</taxon>
        <taxon>Arundo</taxon>
    </lineage>
</organism>